<comment type="caution">
    <text evidence="1">The sequence shown here is derived from an EMBL/GenBank/DDBJ whole genome shotgun (WGS) entry which is preliminary data.</text>
</comment>
<keyword evidence="2" id="KW-1185">Reference proteome</keyword>
<dbReference type="AlphaFoldDB" id="A0A841KT22"/>
<evidence type="ECO:0000313" key="1">
    <source>
        <dbReference type="EMBL" id="MBB6216567.1"/>
    </source>
</evidence>
<dbReference type="Proteomes" id="UP000579281">
    <property type="component" value="Unassembled WGS sequence"/>
</dbReference>
<dbReference type="EMBL" id="JACHEN010000015">
    <property type="protein sequence ID" value="MBB6216567.1"/>
    <property type="molecule type" value="Genomic_DNA"/>
</dbReference>
<gene>
    <name evidence="1" type="ORF">HNQ80_002669</name>
</gene>
<organism evidence="1 2">
    <name type="scientific">Anaerosolibacter carboniphilus</name>
    <dbReference type="NCBI Taxonomy" id="1417629"/>
    <lineage>
        <taxon>Bacteria</taxon>
        <taxon>Bacillati</taxon>
        <taxon>Bacillota</taxon>
        <taxon>Clostridia</taxon>
        <taxon>Peptostreptococcales</taxon>
        <taxon>Thermotaleaceae</taxon>
        <taxon>Anaerosolibacter</taxon>
    </lineage>
</organism>
<sequence>MTGEMYESDRNVVSAKPEAYLEFALELYKLSGKLSPDDVSNYLEWFKSPNTFQY</sequence>
<dbReference type="RefSeq" id="WP_207727000.1">
    <property type="nucleotide sequence ID" value="NZ_JACHEN010000015.1"/>
</dbReference>
<name>A0A841KT22_9FIRM</name>
<accession>A0A841KT22</accession>
<reference evidence="1 2" key="1">
    <citation type="submission" date="2020-08" db="EMBL/GenBank/DDBJ databases">
        <title>Genomic Encyclopedia of Type Strains, Phase IV (KMG-IV): sequencing the most valuable type-strain genomes for metagenomic binning, comparative biology and taxonomic classification.</title>
        <authorList>
            <person name="Goeker M."/>
        </authorList>
    </citation>
    <scope>NUCLEOTIDE SEQUENCE [LARGE SCALE GENOMIC DNA]</scope>
    <source>
        <strain evidence="1 2">DSM 103526</strain>
    </source>
</reference>
<proteinExistence type="predicted"/>
<protein>
    <submittedName>
        <fullName evidence="1">Uncharacterized protein</fullName>
    </submittedName>
</protein>
<evidence type="ECO:0000313" key="2">
    <source>
        <dbReference type="Proteomes" id="UP000579281"/>
    </source>
</evidence>